<feature type="region of interest" description="Disordered" evidence="1">
    <location>
        <begin position="1"/>
        <end position="23"/>
    </location>
</feature>
<dbReference type="HOGENOM" id="CLU_1099742_0_0_1"/>
<dbReference type="EMBL" id="DS985247">
    <property type="protein sequence ID" value="EDV23191.1"/>
    <property type="molecule type" value="Genomic_DNA"/>
</dbReference>
<name>B3S173_TRIAD</name>
<feature type="region of interest" description="Disordered" evidence="1">
    <location>
        <begin position="188"/>
        <end position="253"/>
    </location>
</feature>
<dbReference type="KEGG" id="tad:TRIADDRAFT_58221"/>
<keyword evidence="2" id="KW-0812">Transmembrane</keyword>
<organism evidence="3 4">
    <name type="scientific">Trichoplax adhaerens</name>
    <name type="common">Trichoplax reptans</name>
    <dbReference type="NCBI Taxonomy" id="10228"/>
    <lineage>
        <taxon>Eukaryota</taxon>
        <taxon>Metazoa</taxon>
        <taxon>Placozoa</taxon>
        <taxon>Uniplacotomia</taxon>
        <taxon>Trichoplacea</taxon>
        <taxon>Trichoplacidae</taxon>
        <taxon>Trichoplax</taxon>
    </lineage>
</organism>
<keyword evidence="2" id="KW-1133">Transmembrane helix</keyword>
<feature type="compositionally biased region" description="Polar residues" evidence="1">
    <location>
        <begin position="205"/>
        <end position="215"/>
    </location>
</feature>
<feature type="compositionally biased region" description="Polar residues" evidence="1">
    <location>
        <begin position="9"/>
        <end position="23"/>
    </location>
</feature>
<feature type="compositionally biased region" description="Basic and acidic residues" evidence="1">
    <location>
        <begin position="217"/>
        <end position="230"/>
    </location>
</feature>
<feature type="compositionally biased region" description="Polar residues" evidence="1">
    <location>
        <begin position="243"/>
        <end position="253"/>
    </location>
</feature>
<sequence length="253" mass="27944">MDLDRDNSGCPQSPSSNLESFDSPNQRITSNRIFRYGWILMTIGIGCFVTKSLYVALTPGTDNLTIIYLAAGCIIFSGSLIIFVFWNTSRAMSSIKSPCYYYGILTLTTVLPLISFVICIINAVAGINVVAKATNIVLSILFMAASAIICICMYEVSQNRRATEPHRSETTQSRSYIIPVAWDNPPPYHPPPTYRSNPPSAVDLRSTNDSSQINDNELGRSHVIDSRNDQQPKTYLVIASPPSYDNANANSER</sequence>
<evidence type="ECO:0000313" key="3">
    <source>
        <dbReference type="EMBL" id="EDV23191.1"/>
    </source>
</evidence>
<dbReference type="AlphaFoldDB" id="B3S173"/>
<dbReference type="Proteomes" id="UP000009022">
    <property type="component" value="Unassembled WGS sequence"/>
</dbReference>
<feature type="transmembrane region" description="Helical" evidence="2">
    <location>
        <begin position="99"/>
        <end position="124"/>
    </location>
</feature>
<evidence type="ECO:0000256" key="1">
    <source>
        <dbReference type="SAM" id="MobiDB-lite"/>
    </source>
</evidence>
<dbReference type="CTD" id="6755314"/>
<evidence type="ECO:0000256" key="2">
    <source>
        <dbReference type="SAM" id="Phobius"/>
    </source>
</evidence>
<proteinExistence type="predicted"/>
<feature type="transmembrane region" description="Helical" evidence="2">
    <location>
        <begin position="33"/>
        <end position="54"/>
    </location>
</feature>
<reference evidence="3 4" key="1">
    <citation type="journal article" date="2008" name="Nature">
        <title>The Trichoplax genome and the nature of placozoans.</title>
        <authorList>
            <person name="Srivastava M."/>
            <person name="Begovic E."/>
            <person name="Chapman J."/>
            <person name="Putnam N.H."/>
            <person name="Hellsten U."/>
            <person name="Kawashima T."/>
            <person name="Kuo A."/>
            <person name="Mitros T."/>
            <person name="Salamov A."/>
            <person name="Carpenter M.L."/>
            <person name="Signorovitch A.Y."/>
            <person name="Moreno M.A."/>
            <person name="Kamm K."/>
            <person name="Grimwood J."/>
            <person name="Schmutz J."/>
            <person name="Shapiro H."/>
            <person name="Grigoriev I.V."/>
            <person name="Buss L.W."/>
            <person name="Schierwater B."/>
            <person name="Dellaporta S.L."/>
            <person name="Rokhsar D.S."/>
        </authorList>
    </citation>
    <scope>NUCLEOTIDE SEQUENCE [LARGE SCALE GENOMIC DNA]</scope>
    <source>
        <strain evidence="3 4">Grell-BS-1999</strain>
    </source>
</reference>
<feature type="transmembrane region" description="Helical" evidence="2">
    <location>
        <begin position="136"/>
        <end position="157"/>
    </location>
</feature>
<evidence type="ECO:0000313" key="4">
    <source>
        <dbReference type="Proteomes" id="UP000009022"/>
    </source>
</evidence>
<keyword evidence="2" id="KW-0472">Membrane</keyword>
<protein>
    <submittedName>
        <fullName evidence="3">Uncharacterized protein</fullName>
    </submittedName>
</protein>
<keyword evidence="4" id="KW-1185">Reference proteome</keyword>
<dbReference type="RefSeq" id="XP_002114101.1">
    <property type="nucleotide sequence ID" value="XM_002114065.1"/>
</dbReference>
<accession>B3S173</accession>
<feature type="transmembrane region" description="Helical" evidence="2">
    <location>
        <begin position="66"/>
        <end position="87"/>
    </location>
</feature>
<dbReference type="GeneID" id="6755314"/>
<dbReference type="InParanoid" id="B3S173"/>
<gene>
    <name evidence="3" type="ORF">TRIADDRAFT_58221</name>
</gene>